<dbReference type="PANTHER" id="PTHR11934">
    <property type="entry name" value="RIBOSE-5-PHOSPHATE ISOMERASE"/>
    <property type="match status" value="1"/>
</dbReference>
<comment type="pathway">
    <text evidence="3">Carbohydrate degradation; pentose phosphate pathway; D-ribose 5-phosphate from D-ribulose 5-phosphate (non-oxidative stage): step 1/1.</text>
</comment>
<dbReference type="UniPathway" id="UPA00115">
    <property type="reaction ID" value="UER00412"/>
</dbReference>
<dbReference type="HAMAP" id="MF_00170">
    <property type="entry name" value="Rib_5P_isom_A"/>
    <property type="match status" value="1"/>
</dbReference>
<feature type="active site" description="Proton acceptor" evidence="3">
    <location>
        <position position="105"/>
    </location>
</feature>
<evidence type="ECO:0000313" key="5">
    <source>
        <dbReference type="Proteomes" id="UP000199310"/>
    </source>
</evidence>
<dbReference type="GO" id="GO:0005829">
    <property type="term" value="C:cytosol"/>
    <property type="evidence" value="ECO:0007669"/>
    <property type="project" value="TreeGrafter"/>
</dbReference>
<comment type="subunit">
    <text evidence="3">Homodimer.</text>
</comment>
<reference evidence="5" key="1">
    <citation type="submission" date="2016-10" db="EMBL/GenBank/DDBJ databases">
        <authorList>
            <person name="Varghese N."/>
            <person name="Submissions S."/>
        </authorList>
    </citation>
    <scope>NUCLEOTIDE SEQUENCE [LARGE SCALE GENOMIC DNA]</scope>
    <source>
        <strain evidence="5">DSM 3695</strain>
    </source>
</reference>
<dbReference type="Gene3D" id="3.30.70.260">
    <property type="match status" value="1"/>
</dbReference>
<dbReference type="GO" id="GO:0004751">
    <property type="term" value="F:ribose-5-phosphate isomerase activity"/>
    <property type="evidence" value="ECO:0007669"/>
    <property type="project" value="UniProtKB-UniRule"/>
</dbReference>
<sequence length="233" mass="25252">MQTDIGKKAAGEKAAEYIKSGMTVGLGTGSTAYYTILRIGELVRGGLDIKAVATSTQSEQLAIEQGIPLIELEKVTQIDIDIDGADEADAQLQLIKGGGGALLREKIIAAASKEMFVVIDEKKLVKHLGKFPLPVEVTTFGWELTFRQLAALGAHPVLRLKDNNRFVTDNGNYILDCHYQKIHNAAALHAQLNNIPGVVESGLFLHYASRLIIGNADGSIREITHPYQAKTSF</sequence>
<dbReference type="Pfam" id="PF06026">
    <property type="entry name" value="Rib_5-P_isom_A"/>
    <property type="match status" value="1"/>
</dbReference>
<comment type="catalytic activity">
    <reaction evidence="1 3">
        <text>aldehydo-D-ribose 5-phosphate = D-ribulose 5-phosphate</text>
        <dbReference type="Rhea" id="RHEA:14657"/>
        <dbReference type="ChEBI" id="CHEBI:58121"/>
        <dbReference type="ChEBI" id="CHEBI:58273"/>
        <dbReference type="EC" id="5.3.1.6"/>
    </reaction>
</comment>
<organism evidence="4 5">
    <name type="scientific">Chitinophaga arvensicola</name>
    <dbReference type="NCBI Taxonomy" id="29529"/>
    <lineage>
        <taxon>Bacteria</taxon>
        <taxon>Pseudomonadati</taxon>
        <taxon>Bacteroidota</taxon>
        <taxon>Chitinophagia</taxon>
        <taxon>Chitinophagales</taxon>
        <taxon>Chitinophagaceae</taxon>
        <taxon>Chitinophaga</taxon>
    </lineage>
</organism>
<dbReference type="Proteomes" id="UP000199310">
    <property type="component" value="Unassembled WGS sequence"/>
</dbReference>
<keyword evidence="5" id="KW-1185">Reference proteome</keyword>
<dbReference type="InterPro" id="IPR020672">
    <property type="entry name" value="Ribose5P_isomerase_typA_subgr"/>
</dbReference>
<evidence type="ECO:0000256" key="2">
    <source>
        <dbReference type="ARBA" id="ARBA00023235"/>
    </source>
</evidence>
<dbReference type="RefSeq" id="WP_089898976.1">
    <property type="nucleotide sequence ID" value="NZ_FOJG01000002.1"/>
</dbReference>
<dbReference type="CDD" id="cd01398">
    <property type="entry name" value="RPI_A"/>
    <property type="match status" value="1"/>
</dbReference>
<dbReference type="EMBL" id="FOJG01000002">
    <property type="protein sequence ID" value="SEW52499.1"/>
    <property type="molecule type" value="Genomic_DNA"/>
</dbReference>
<comment type="function">
    <text evidence="3">Catalyzes the reversible conversion of ribose-5-phosphate to ribulose 5-phosphate.</text>
</comment>
<dbReference type="STRING" id="29529.SAMN04488122_4880"/>
<dbReference type="GO" id="GO:0006014">
    <property type="term" value="P:D-ribose metabolic process"/>
    <property type="evidence" value="ECO:0007669"/>
    <property type="project" value="TreeGrafter"/>
</dbReference>
<gene>
    <name evidence="3" type="primary">rpiA</name>
    <name evidence="4" type="ORF">SAMN04488122_4880</name>
</gene>
<dbReference type="AlphaFoldDB" id="A0A1I0SAR3"/>
<accession>A0A1I0SAR3</accession>
<dbReference type="NCBIfam" id="TIGR00021">
    <property type="entry name" value="rpiA"/>
    <property type="match status" value="1"/>
</dbReference>
<evidence type="ECO:0000256" key="3">
    <source>
        <dbReference type="HAMAP-Rule" id="MF_00170"/>
    </source>
</evidence>
<comment type="similarity">
    <text evidence="3">Belongs to the ribose 5-phosphate isomerase family.</text>
</comment>
<feature type="binding site" evidence="3">
    <location>
        <position position="123"/>
    </location>
    <ligand>
        <name>substrate</name>
    </ligand>
</feature>
<dbReference type="SUPFAM" id="SSF100950">
    <property type="entry name" value="NagB/RpiA/CoA transferase-like"/>
    <property type="match status" value="1"/>
</dbReference>
<evidence type="ECO:0000313" key="4">
    <source>
        <dbReference type="EMBL" id="SEW52499.1"/>
    </source>
</evidence>
<dbReference type="NCBIfam" id="NF001924">
    <property type="entry name" value="PRK00702.1"/>
    <property type="match status" value="1"/>
</dbReference>
<dbReference type="InterPro" id="IPR037171">
    <property type="entry name" value="NagB/RpiA_transferase-like"/>
</dbReference>
<dbReference type="OrthoDB" id="5870696at2"/>
<dbReference type="PANTHER" id="PTHR11934:SF0">
    <property type="entry name" value="RIBOSE-5-PHOSPHATE ISOMERASE"/>
    <property type="match status" value="1"/>
</dbReference>
<dbReference type="SUPFAM" id="SSF75445">
    <property type="entry name" value="D-ribose-5-phosphate isomerase (RpiA), lid domain"/>
    <property type="match status" value="1"/>
</dbReference>
<dbReference type="GO" id="GO:0009052">
    <property type="term" value="P:pentose-phosphate shunt, non-oxidative branch"/>
    <property type="evidence" value="ECO:0007669"/>
    <property type="project" value="UniProtKB-UniRule"/>
</dbReference>
<feature type="binding site" evidence="3">
    <location>
        <begin position="96"/>
        <end position="99"/>
    </location>
    <ligand>
        <name>substrate</name>
    </ligand>
</feature>
<keyword evidence="2 3" id="KW-0413">Isomerase</keyword>
<dbReference type="EC" id="5.3.1.6" evidence="3"/>
<evidence type="ECO:0000256" key="1">
    <source>
        <dbReference type="ARBA" id="ARBA00001713"/>
    </source>
</evidence>
<feature type="binding site" evidence="3">
    <location>
        <begin position="28"/>
        <end position="31"/>
    </location>
    <ligand>
        <name>substrate</name>
    </ligand>
</feature>
<name>A0A1I0SAR3_9BACT</name>
<dbReference type="Gene3D" id="3.40.50.1360">
    <property type="match status" value="1"/>
</dbReference>
<feature type="binding site" evidence="3">
    <location>
        <begin position="83"/>
        <end position="86"/>
    </location>
    <ligand>
        <name>substrate</name>
    </ligand>
</feature>
<protein>
    <recommendedName>
        <fullName evidence="3">Ribose-5-phosphate isomerase A</fullName>
        <ecNumber evidence="3">5.3.1.6</ecNumber>
    </recommendedName>
    <alternativeName>
        <fullName evidence="3">Phosphoriboisomerase A</fullName>
        <shortName evidence="3">PRI</shortName>
    </alternativeName>
</protein>
<dbReference type="FunFam" id="3.40.50.1360:FF:000001">
    <property type="entry name" value="Ribose-5-phosphate isomerase A"/>
    <property type="match status" value="1"/>
</dbReference>
<proteinExistence type="inferred from homology"/>
<dbReference type="InterPro" id="IPR004788">
    <property type="entry name" value="Ribose5P_isomerase_type_A"/>
</dbReference>